<keyword evidence="2" id="KW-0378">Hydrolase</keyword>
<reference evidence="2" key="1">
    <citation type="journal article" date="2023" name="Mol. Phylogenet. Evol.">
        <title>Genome-scale phylogeny and comparative genomics of the fungal order Sordariales.</title>
        <authorList>
            <person name="Hensen N."/>
            <person name="Bonometti L."/>
            <person name="Westerberg I."/>
            <person name="Brannstrom I.O."/>
            <person name="Guillou S."/>
            <person name="Cros-Aarteil S."/>
            <person name="Calhoun S."/>
            <person name="Haridas S."/>
            <person name="Kuo A."/>
            <person name="Mondo S."/>
            <person name="Pangilinan J."/>
            <person name="Riley R."/>
            <person name="LaButti K."/>
            <person name="Andreopoulos B."/>
            <person name="Lipzen A."/>
            <person name="Chen C."/>
            <person name="Yan M."/>
            <person name="Daum C."/>
            <person name="Ng V."/>
            <person name="Clum A."/>
            <person name="Steindorff A."/>
            <person name="Ohm R.A."/>
            <person name="Martin F."/>
            <person name="Silar P."/>
            <person name="Natvig D.O."/>
            <person name="Lalanne C."/>
            <person name="Gautier V."/>
            <person name="Ament-Velasquez S.L."/>
            <person name="Kruys A."/>
            <person name="Hutchinson M.I."/>
            <person name="Powell A.J."/>
            <person name="Barry K."/>
            <person name="Miller A.N."/>
            <person name="Grigoriev I.V."/>
            <person name="Debuchy R."/>
            <person name="Gladieux P."/>
            <person name="Hiltunen Thoren M."/>
            <person name="Johannesson H."/>
        </authorList>
    </citation>
    <scope>NUCLEOTIDE SEQUENCE</scope>
    <source>
        <strain evidence="2">CBS 955.72</strain>
    </source>
</reference>
<evidence type="ECO:0000259" key="1">
    <source>
        <dbReference type="Pfam" id="PF00561"/>
    </source>
</evidence>
<name>A0AAJ0HJD4_9PEZI</name>
<keyword evidence="3" id="KW-1185">Reference proteome</keyword>
<dbReference type="GO" id="GO:0046464">
    <property type="term" value="P:acylglycerol catabolic process"/>
    <property type="evidence" value="ECO:0007669"/>
    <property type="project" value="TreeGrafter"/>
</dbReference>
<dbReference type="Proteomes" id="UP001275084">
    <property type="component" value="Unassembled WGS sequence"/>
</dbReference>
<dbReference type="PANTHER" id="PTHR43798">
    <property type="entry name" value="MONOACYLGLYCEROL LIPASE"/>
    <property type="match status" value="1"/>
</dbReference>
<dbReference type="GO" id="GO:0016020">
    <property type="term" value="C:membrane"/>
    <property type="evidence" value="ECO:0007669"/>
    <property type="project" value="TreeGrafter"/>
</dbReference>
<dbReference type="SUPFAM" id="SSF53474">
    <property type="entry name" value="alpha/beta-Hydrolases"/>
    <property type="match status" value="1"/>
</dbReference>
<dbReference type="InterPro" id="IPR000073">
    <property type="entry name" value="AB_hydrolase_1"/>
</dbReference>
<dbReference type="AlphaFoldDB" id="A0AAJ0HJD4"/>
<dbReference type="PANTHER" id="PTHR43798:SF33">
    <property type="entry name" value="HYDROLASE, PUTATIVE (AFU_ORTHOLOGUE AFUA_2G14860)-RELATED"/>
    <property type="match status" value="1"/>
</dbReference>
<proteinExistence type="predicted"/>
<reference evidence="2" key="2">
    <citation type="submission" date="2023-06" db="EMBL/GenBank/DDBJ databases">
        <authorList>
            <consortium name="Lawrence Berkeley National Laboratory"/>
            <person name="Haridas S."/>
            <person name="Hensen N."/>
            <person name="Bonometti L."/>
            <person name="Westerberg I."/>
            <person name="Brannstrom I.O."/>
            <person name="Guillou S."/>
            <person name="Cros-Aarteil S."/>
            <person name="Calhoun S."/>
            <person name="Kuo A."/>
            <person name="Mondo S."/>
            <person name="Pangilinan J."/>
            <person name="Riley R."/>
            <person name="Labutti K."/>
            <person name="Andreopoulos B."/>
            <person name="Lipzen A."/>
            <person name="Chen C."/>
            <person name="Yanf M."/>
            <person name="Daum C."/>
            <person name="Ng V."/>
            <person name="Clum A."/>
            <person name="Steindorff A."/>
            <person name="Ohm R."/>
            <person name="Martin F."/>
            <person name="Silar P."/>
            <person name="Natvig D."/>
            <person name="Lalanne C."/>
            <person name="Gautier V."/>
            <person name="Ament-Velasquez S.L."/>
            <person name="Kruys A."/>
            <person name="Hutchinson M.I."/>
            <person name="Powell A.J."/>
            <person name="Barry K."/>
            <person name="Miller A.N."/>
            <person name="Grigoriev I.V."/>
            <person name="Debuchy R."/>
            <person name="Gladieux P."/>
            <person name="Thoren M.H."/>
            <person name="Johannesson H."/>
        </authorList>
    </citation>
    <scope>NUCLEOTIDE SEQUENCE</scope>
    <source>
        <strain evidence="2">CBS 955.72</strain>
    </source>
</reference>
<dbReference type="InterPro" id="IPR050266">
    <property type="entry name" value="AB_hydrolase_sf"/>
</dbReference>
<dbReference type="EMBL" id="JAUIQD010000004">
    <property type="protein sequence ID" value="KAK3353731.1"/>
    <property type="molecule type" value="Genomic_DNA"/>
</dbReference>
<organism evidence="2 3">
    <name type="scientific">Lasiosphaeria hispida</name>
    <dbReference type="NCBI Taxonomy" id="260671"/>
    <lineage>
        <taxon>Eukaryota</taxon>
        <taxon>Fungi</taxon>
        <taxon>Dikarya</taxon>
        <taxon>Ascomycota</taxon>
        <taxon>Pezizomycotina</taxon>
        <taxon>Sordariomycetes</taxon>
        <taxon>Sordariomycetidae</taxon>
        <taxon>Sordariales</taxon>
        <taxon>Lasiosphaeriaceae</taxon>
        <taxon>Lasiosphaeria</taxon>
    </lineage>
</organism>
<gene>
    <name evidence="2" type="ORF">B0T25DRAFT_455034</name>
</gene>
<dbReference type="InterPro" id="IPR029058">
    <property type="entry name" value="AB_hydrolase_fold"/>
</dbReference>
<feature type="domain" description="AB hydrolase-1" evidence="1">
    <location>
        <begin position="24"/>
        <end position="128"/>
    </location>
</feature>
<dbReference type="Gene3D" id="3.40.50.1820">
    <property type="entry name" value="alpha/beta hydrolase"/>
    <property type="match status" value="1"/>
</dbReference>
<sequence length="277" mass="30485">MTDTPQTPPQPPFHLSLNPTQPTTILLLHGLLSSHLEWAHVTPLLPTYHLLLPDLPGHSRSAHLSPSTIPAMATAVAALIQTHAHNGVAHVVGLSMGGFVALDLARRFPARCLSVFATGAAPFEGLFAWMAGRPRVVFGLMWALESVPDAVYWWMAGRSGMRRFEELRGEMARNRRWEVVSGVYTSILADCGWEEVRGIDAVRVLDVAAGKQDDVEAARKVGRVWRDTGVRERLGSRAVVVRDAVHAWDLQLPELFAGGIRAWVEGTELPGRFEDLE</sequence>
<protein>
    <submittedName>
        <fullName evidence="2">Alpha/Beta hydrolase protein</fullName>
    </submittedName>
</protein>
<evidence type="ECO:0000313" key="3">
    <source>
        <dbReference type="Proteomes" id="UP001275084"/>
    </source>
</evidence>
<evidence type="ECO:0000313" key="2">
    <source>
        <dbReference type="EMBL" id="KAK3353731.1"/>
    </source>
</evidence>
<dbReference type="Pfam" id="PF00561">
    <property type="entry name" value="Abhydrolase_1"/>
    <property type="match status" value="1"/>
</dbReference>
<dbReference type="GO" id="GO:0047372">
    <property type="term" value="F:monoacylglycerol lipase activity"/>
    <property type="evidence" value="ECO:0007669"/>
    <property type="project" value="TreeGrafter"/>
</dbReference>
<accession>A0AAJ0HJD4</accession>
<comment type="caution">
    <text evidence="2">The sequence shown here is derived from an EMBL/GenBank/DDBJ whole genome shotgun (WGS) entry which is preliminary data.</text>
</comment>